<dbReference type="PANTHER" id="PTHR31254:SF1">
    <property type="entry name" value="TEKTIN BUNDLE-INTERACTING PROTEIN 1"/>
    <property type="match status" value="1"/>
</dbReference>
<keyword evidence="3" id="KW-1185">Reference proteome</keyword>
<feature type="region of interest" description="Disordered" evidence="1">
    <location>
        <begin position="226"/>
        <end position="247"/>
    </location>
</feature>
<gene>
    <name evidence="2" type="ORF">APTSU1_001063400</name>
</gene>
<reference evidence="2 3" key="1">
    <citation type="submission" date="2024-08" db="EMBL/GenBank/DDBJ databases">
        <title>The draft genome of Apodemus speciosus.</title>
        <authorList>
            <person name="Nabeshima K."/>
            <person name="Suzuki S."/>
            <person name="Onuma M."/>
        </authorList>
    </citation>
    <scope>NUCLEOTIDE SEQUENCE [LARGE SCALE GENOMIC DNA]</scope>
    <source>
        <strain evidence="2">IB14-021</strain>
    </source>
</reference>
<dbReference type="Pfam" id="PF15041">
    <property type="entry name" value="TKTI1"/>
    <property type="match status" value="1"/>
</dbReference>
<accession>A0ABQ0F8C5</accession>
<name>A0ABQ0F8C5_APOSI</name>
<dbReference type="InterPro" id="IPR029203">
    <property type="entry name" value="TKTI1"/>
</dbReference>
<sequence>MENQRREAARPSVPSGTLELYFPDHLYRDPLSMPSDASHTQRESPVGPFFASSTTAACTAPRSTIRGEGNDYLSLEGPRWAPAIKQATRWKFTPMGRDAAGQVWYTGLTNSDPCDAWYMLPRALDTPYREAHTRWHGCFQSRQRGLPPAYTQHLREMSFWDPAIPAQYLNPGPRWGCVQWRDRQIRGKEFVVTRNQFGAELPRRSDYVPHLSPPQRPRFTAQDFKQRGLGRPCPATGQPPQAFTPAL</sequence>
<dbReference type="EMBL" id="BAAFST010000010">
    <property type="protein sequence ID" value="GAB1295400.1"/>
    <property type="molecule type" value="Genomic_DNA"/>
</dbReference>
<evidence type="ECO:0000256" key="1">
    <source>
        <dbReference type="SAM" id="MobiDB-lite"/>
    </source>
</evidence>
<dbReference type="PANTHER" id="PTHR31254">
    <property type="entry name" value="HYPOTHETICAL PROTEIN LOC690617"/>
    <property type="match status" value="1"/>
</dbReference>
<organism evidence="2 3">
    <name type="scientific">Apodemus speciosus</name>
    <name type="common">Large Japanese field mouse</name>
    <dbReference type="NCBI Taxonomy" id="105296"/>
    <lineage>
        <taxon>Eukaryota</taxon>
        <taxon>Metazoa</taxon>
        <taxon>Chordata</taxon>
        <taxon>Craniata</taxon>
        <taxon>Vertebrata</taxon>
        <taxon>Euteleostomi</taxon>
        <taxon>Mammalia</taxon>
        <taxon>Eutheria</taxon>
        <taxon>Euarchontoglires</taxon>
        <taxon>Glires</taxon>
        <taxon>Rodentia</taxon>
        <taxon>Myomorpha</taxon>
        <taxon>Muroidea</taxon>
        <taxon>Muridae</taxon>
        <taxon>Murinae</taxon>
        <taxon>Apodemus</taxon>
    </lineage>
</organism>
<comment type="caution">
    <text evidence="2">The sequence shown here is derived from an EMBL/GenBank/DDBJ whole genome shotgun (WGS) entry which is preliminary data.</text>
</comment>
<evidence type="ECO:0000313" key="2">
    <source>
        <dbReference type="EMBL" id="GAB1295400.1"/>
    </source>
</evidence>
<dbReference type="Proteomes" id="UP001623349">
    <property type="component" value="Unassembled WGS sequence"/>
</dbReference>
<evidence type="ECO:0000313" key="3">
    <source>
        <dbReference type="Proteomes" id="UP001623349"/>
    </source>
</evidence>
<protein>
    <submittedName>
        <fullName evidence="2">Uncharacterized protein</fullName>
    </submittedName>
</protein>
<proteinExistence type="predicted"/>